<accession>A0ABD2J5Z8</accession>
<keyword evidence="3" id="KW-1185">Reference proteome</keyword>
<sequence length="370" mass="43228">MDREQQIELDVLSRKMTQKLMQTEEFQELWVELAKRNQTFGKSGEATKRRNGNEQTKVTNRQNDTSDLNDFAVPKVHFLEIHNKKAQNSHDWTGKLIADELGQFVRAIRLAMGVFKDGTQMARFEDQLPPAKMISPDSVSLYMAHIRLERFCASEHFHVGKFGLATRQIANLLRAFTQRVSGIYSLERCSFLADSLFRLFTKFYECIKWHFRQSPNKSEIEKFGAAILKFGRFVCGTLREMQTVKEPNISQNMTTRHWAPNLNWASPSAFPILINRKATNHIQRRQRGFLLSPELDYDRHRIAVTIHSSKNKTEDKRKKRAKNNHRENKSFDREFFRFAGPTEIDALRGLCKLTLEYLDEMKPKSNQQIL</sequence>
<name>A0ABD2J5Z8_HETSC</name>
<dbReference type="AlphaFoldDB" id="A0ABD2J5Z8"/>
<evidence type="ECO:0000256" key="1">
    <source>
        <dbReference type="SAM" id="MobiDB-lite"/>
    </source>
</evidence>
<dbReference type="EMBL" id="JBICCN010000232">
    <property type="protein sequence ID" value="KAL3084998.1"/>
    <property type="molecule type" value="Genomic_DNA"/>
</dbReference>
<evidence type="ECO:0000313" key="2">
    <source>
        <dbReference type="EMBL" id="KAL3084998.1"/>
    </source>
</evidence>
<evidence type="ECO:0000313" key="3">
    <source>
        <dbReference type="Proteomes" id="UP001620645"/>
    </source>
</evidence>
<feature type="region of interest" description="Disordered" evidence="1">
    <location>
        <begin position="307"/>
        <end position="326"/>
    </location>
</feature>
<gene>
    <name evidence="2" type="ORF">niasHS_010067</name>
</gene>
<reference evidence="2 3" key="1">
    <citation type="submission" date="2024-10" db="EMBL/GenBank/DDBJ databases">
        <authorList>
            <person name="Kim D."/>
        </authorList>
    </citation>
    <scope>NUCLEOTIDE SEQUENCE [LARGE SCALE GENOMIC DNA]</scope>
    <source>
        <strain evidence="2">Taebaek</strain>
    </source>
</reference>
<feature type="compositionally biased region" description="Polar residues" evidence="1">
    <location>
        <begin position="53"/>
        <end position="66"/>
    </location>
</feature>
<organism evidence="2 3">
    <name type="scientific">Heterodera schachtii</name>
    <name type="common">Sugarbeet cyst nematode worm</name>
    <name type="synonym">Tylenchus schachtii</name>
    <dbReference type="NCBI Taxonomy" id="97005"/>
    <lineage>
        <taxon>Eukaryota</taxon>
        <taxon>Metazoa</taxon>
        <taxon>Ecdysozoa</taxon>
        <taxon>Nematoda</taxon>
        <taxon>Chromadorea</taxon>
        <taxon>Rhabditida</taxon>
        <taxon>Tylenchina</taxon>
        <taxon>Tylenchomorpha</taxon>
        <taxon>Tylenchoidea</taxon>
        <taxon>Heteroderidae</taxon>
        <taxon>Heteroderinae</taxon>
        <taxon>Heterodera</taxon>
    </lineage>
</organism>
<dbReference type="Proteomes" id="UP001620645">
    <property type="component" value="Unassembled WGS sequence"/>
</dbReference>
<comment type="caution">
    <text evidence="2">The sequence shown here is derived from an EMBL/GenBank/DDBJ whole genome shotgun (WGS) entry which is preliminary data.</text>
</comment>
<proteinExistence type="predicted"/>
<protein>
    <submittedName>
        <fullName evidence="2">Uncharacterized protein</fullName>
    </submittedName>
</protein>
<feature type="region of interest" description="Disordered" evidence="1">
    <location>
        <begin position="41"/>
        <end position="66"/>
    </location>
</feature>